<comment type="caution">
    <text evidence="1">The sequence shown here is derived from an EMBL/GenBank/DDBJ whole genome shotgun (WGS) entry which is preliminary data.</text>
</comment>
<accession>A0A6G1AK34</accession>
<sequence>IESPEMNPQMYGQLIFNKAGKNIQWYKDKSLFSKCCWKNWRATGRRMKLGHFLTPYMKINSK</sequence>
<organism evidence="1 2">
    <name type="scientific">Crocuta crocuta</name>
    <name type="common">Spotted hyena</name>
    <dbReference type="NCBI Taxonomy" id="9678"/>
    <lineage>
        <taxon>Eukaryota</taxon>
        <taxon>Metazoa</taxon>
        <taxon>Chordata</taxon>
        <taxon>Craniata</taxon>
        <taxon>Vertebrata</taxon>
        <taxon>Euteleostomi</taxon>
        <taxon>Mammalia</taxon>
        <taxon>Eutheria</taxon>
        <taxon>Laurasiatheria</taxon>
        <taxon>Carnivora</taxon>
        <taxon>Feliformia</taxon>
        <taxon>Hyaenidae</taxon>
        <taxon>Crocuta</taxon>
    </lineage>
</organism>
<keyword evidence="2" id="KW-1185">Reference proteome</keyword>
<proteinExistence type="predicted"/>
<protein>
    <submittedName>
        <fullName evidence="1">LORF2 protein</fullName>
    </submittedName>
</protein>
<dbReference type="AlphaFoldDB" id="A0A6G1AK34"/>
<reference evidence="1 2" key="1">
    <citation type="submission" date="2019-11" db="EMBL/GenBank/DDBJ databases">
        <authorList>
            <person name="Yang C."/>
            <person name="Li F."/>
        </authorList>
    </citation>
    <scope>NUCLEOTIDE SEQUENCE [LARGE SCALE GENOMIC DNA]</scope>
    <source>
        <strain evidence="1">KB4526</strain>
        <tissue evidence="1">Muscle</tissue>
    </source>
</reference>
<dbReference type="Proteomes" id="UP000475037">
    <property type="component" value="Unassembled WGS sequence"/>
</dbReference>
<feature type="non-terminal residue" evidence="1">
    <location>
        <position position="62"/>
    </location>
</feature>
<gene>
    <name evidence="1" type="primary">Pol_421</name>
    <name evidence="1" type="ORF">FOF47_R06497</name>
</gene>
<name>A0A6G1AK34_CROCR</name>
<dbReference type="EMBL" id="VOAJ01005086">
    <property type="protein sequence ID" value="KAF0875944.1"/>
    <property type="molecule type" value="Genomic_DNA"/>
</dbReference>
<feature type="non-terminal residue" evidence="1">
    <location>
        <position position="1"/>
    </location>
</feature>
<evidence type="ECO:0000313" key="1">
    <source>
        <dbReference type="EMBL" id="KAF0875944.1"/>
    </source>
</evidence>
<evidence type="ECO:0000313" key="2">
    <source>
        <dbReference type="Proteomes" id="UP000475037"/>
    </source>
</evidence>